<name>A0A942DZY7_9HYPH</name>
<dbReference type="EMBL" id="JAGWCR010000003">
    <property type="protein sequence ID" value="MBS3648265.1"/>
    <property type="molecule type" value="Genomic_DNA"/>
</dbReference>
<comment type="caution">
    <text evidence="1">The sequence shown here is derived from an EMBL/GenBank/DDBJ whole genome shotgun (WGS) entry which is preliminary data.</text>
</comment>
<gene>
    <name evidence="1" type="ORF">KEU06_06450</name>
</gene>
<proteinExistence type="predicted"/>
<dbReference type="AlphaFoldDB" id="A0A942DZY7"/>
<dbReference type="RefSeq" id="WP_188253831.1">
    <property type="nucleotide sequence ID" value="NZ_JABVCF010000003.1"/>
</dbReference>
<evidence type="ECO:0000313" key="2">
    <source>
        <dbReference type="Proteomes" id="UP000680348"/>
    </source>
</evidence>
<organism evidence="1 2">
    <name type="scientific">Pseudaminobacter soli</name>
    <name type="common">ex Zhang et al. 2022</name>
    <dbReference type="NCBI Taxonomy" id="2831468"/>
    <lineage>
        <taxon>Bacteria</taxon>
        <taxon>Pseudomonadati</taxon>
        <taxon>Pseudomonadota</taxon>
        <taxon>Alphaproteobacteria</taxon>
        <taxon>Hyphomicrobiales</taxon>
        <taxon>Phyllobacteriaceae</taxon>
        <taxon>Pseudaminobacter</taxon>
    </lineage>
</organism>
<dbReference type="Proteomes" id="UP000680348">
    <property type="component" value="Unassembled WGS sequence"/>
</dbReference>
<reference evidence="1" key="1">
    <citation type="submission" date="2021-04" db="EMBL/GenBank/DDBJ databases">
        <title>Pseudaminobacter soli sp. nov., isolated from paddy soil contaminated by heavy metals.</title>
        <authorList>
            <person name="Zhang K."/>
        </authorList>
    </citation>
    <scope>NUCLEOTIDE SEQUENCE</scope>
    <source>
        <strain evidence="1">19-2017</strain>
    </source>
</reference>
<evidence type="ECO:0000313" key="1">
    <source>
        <dbReference type="EMBL" id="MBS3648265.1"/>
    </source>
</evidence>
<sequence>MSALGDIMAGLRTVMELTGKVETLTGKLDRLAMDLNEVDRRLVRVETIIEVTRSDGATLRIARDPENKA</sequence>
<protein>
    <submittedName>
        <fullName evidence="1">Uncharacterized protein</fullName>
    </submittedName>
</protein>
<accession>A0A942DZY7</accession>
<keyword evidence="2" id="KW-1185">Reference proteome</keyword>